<dbReference type="PANTHER" id="PTHR34535">
    <property type="entry name" value="HYDROGENASE MATURATION FACTOR HYPA"/>
    <property type="match status" value="1"/>
</dbReference>
<comment type="similarity">
    <text evidence="1 5">Belongs to the HypA/HybF family.</text>
</comment>
<proteinExistence type="inferred from homology"/>
<dbReference type="Gene3D" id="3.30.2320.80">
    <property type="match status" value="1"/>
</dbReference>
<keyword evidence="7" id="KW-1185">Reference proteome</keyword>
<evidence type="ECO:0000256" key="2">
    <source>
        <dbReference type="ARBA" id="ARBA00022596"/>
    </source>
</evidence>
<feature type="binding site" evidence="5">
    <location>
        <position position="76"/>
    </location>
    <ligand>
        <name>Zn(2+)</name>
        <dbReference type="ChEBI" id="CHEBI:29105"/>
    </ligand>
</feature>
<keyword evidence="4 5" id="KW-0862">Zinc</keyword>
<accession>A0A4V2SBP8</accession>
<evidence type="ECO:0000256" key="5">
    <source>
        <dbReference type="HAMAP-Rule" id="MF_00213"/>
    </source>
</evidence>
<comment type="function">
    <text evidence="5">Involved in the maturation of [NiFe] hydrogenases. Required for nickel insertion into the metal center of the hydrogenase.</text>
</comment>
<dbReference type="NCBIfam" id="TIGR00100">
    <property type="entry name" value="hypA"/>
    <property type="match status" value="1"/>
</dbReference>
<dbReference type="InterPro" id="IPR020538">
    <property type="entry name" value="Hydgase_Ni_incorp_HypA/HybF_CS"/>
</dbReference>
<feature type="binding site" evidence="5">
    <location>
        <position position="89"/>
    </location>
    <ligand>
        <name>Zn(2+)</name>
        <dbReference type="ChEBI" id="CHEBI:29105"/>
    </ligand>
</feature>
<feature type="binding site" evidence="5">
    <location>
        <position position="2"/>
    </location>
    <ligand>
        <name>Ni(2+)</name>
        <dbReference type="ChEBI" id="CHEBI:49786"/>
    </ligand>
</feature>
<dbReference type="InterPro" id="IPR000688">
    <property type="entry name" value="HypA/HybF"/>
</dbReference>
<evidence type="ECO:0000256" key="3">
    <source>
        <dbReference type="ARBA" id="ARBA00022723"/>
    </source>
</evidence>
<dbReference type="Pfam" id="PF01155">
    <property type="entry name" value="HypA"/>
    <property type="match status" value="1"/>
</dbReference>
<keyword evidence="3 5" id="KW-0479">Metal-binding</keyword>
<dbReference type="RefSeq" id="WP_132545710.1">
    <property type="nucleotide sequence ID" value="NZ_SLWY01000032.1"/>
</dbReference>
<dbReference type="AlphaFoldDB" id="A0A4V2SBP8"/>
<feature type="binding site" evidence="5">
    <location>
        <position position="73"/>
    </location>
    <ligand>
        <name>Zn(2+)</name>
        <dbReference type="ChEBI" id="CHEBI:29105"/>
    </ligand>
</feature>
<reference evidence="6 7" key="1">
    <citation type="submission" date="2019-03" db="EMBL/GenBank/DDBJ databases">
        <title>Genomic Encyclopedia of Type Strains, Phase IV (KMG-IV): sequencing the most valuable type-strain genomes for metagenomic binning, comparative biology and taxonomic classification.</title>
        <authorList>
            <person name="Goeker M."/>
        </authorList>
    </citation>
    <scope>NUCLEOTIDE SEQUENCE [LARGE SCALE GENOMIC DNA]</scope>
    <source>
        <strain evidence="6 7">DSM 25287</strain>
    </source>
</reference>
<dbReference type="GO" id="GO:0016151">
    <property type="term" value="F:nickel cation binding"/>
    <property type="evidence" value="ECO:0007669"/>
    <property type="project" value="UniProtKB-UniRule"/>
</dbReference>
<dbReference type="Proteomes" id="UP000295765">
    <property type="component" value="Unassembled WGS sequence"/>
</dbReference>
<keyword evidence="2 5" id="KW-0533">Nickel</keyword>
<evidence type="ECO:0000313" key="7">
    <source>
        <dbReference type="Proteomes" id="UP000295765"/>
    </source>
</evidence>
<evidence type="ECO:0000256" key="1">
    <source>
        <dbReference type="ARBA" id="ARBA00010748"/>
    </source>
</evidence>
<dbReference type="PANTHER" id="PTHR34535:SF3">
    <property type="entry name" value="HYDROGENASE MATURATION FACTOR HYPA"/>
    <property type="match status" value="1"/>
</dbReference>
<evidence type="ECO:0000313" key="6">
    <source>
        <dbReference type="EMBL" id="TCO76350.1"/>
    </source>
</evidence>
<dbReference type="GO" id="GO:0008270">
    <property type="term" value="F:zinc ion binding"/>
    <property type="evidence" value="ECO:0007669"/>
    <property type="project" value="UniProtKB-UniRule"/>
</dbReference>
<protein>
    <recommendedName>
        <fullName evidence="5">Hydrogenase maturation factor HypA</fullName>
    </recommendedName>
</protein>
<organism evidence="6 7">
    <name type="scientific">Plasticicumulans lactativorans</name>
    <dbReference type="NCBI Taxonomy" id="1133106"/>
    <lineage>
        <taxon>Bacteria</taxon>
        <taxon>Pseudomonadati</taxon>
        <taxon>Pseudomonadota</taxon>
        <taxon>Gammaproteobacteria</taxon>
        <taxon>Candidatus Competibacteraceae</taxon>
        <taxon>Plasticicumulans</taxon>
    </lineage>
</organism>
<dbReference type="GO" id="GO:0051604">
    <property type="term" value="P:protein maturation"/>
    <property type="evidence" value="ECO:0007669"/>
    <property type="project" value="InterPro"/>
</dbReference>
<dbReference type="PIRSF" id="PIRSF004761">
    <property type="entry name" value="Hydrgn_mat_HypA"/>
    <property type="match status" value="1"/>
</dbReference>
<sequence length="113" mass="11686">MHELSLCLRVVKRVEAALAGEACTRVLAVRLEVGALAAVDAAALRFAFAAASHGTCCEGARLDIVEPPGTACCEDCGAAVRIARLGEACGVCGGYRLRITGGTELRLQALEVE</sequence>
<gene>
    <name evidence="5" type="primary">hypA</name>
    <name evidence="6" type="ORF">EV699_13214</name>
</gene>
<dbReference type="HAMAP" id="MF_00213">
    <property type="entry name" value="HypA_HybF"/>
    <property type="match status" value="1"/>
</dbReference>
<comment type="caution">
    <text evidence="6">The sequence shown here is derived from an EMBL/GenBank/DDBJ whole genome shotgun (WGS) entry which is preliminary data.</text>
</comment>
<name>A0A4V2SBP8_9GAMM</name>
<dbReference type="EMBL" id="SLWY01000032">
    <property type="protein sequence ID" value="TCO76350.1"/>
    <property type="molecule type" value="Genomic_DNA"/>
</dbReference>
<dbReference type="PROSITE" id="PS01249">
    <property type="entry name" value="HYPA"/>
    <property type="match status" value="1"/>
</dbReference>
<evidence type="ECO:0000256" key="4">
    <source>
        <dbReference type="ARBA" id="ARBA00022833"/>
    </source>
</evidence>
<dbReference type="OrthoDB" id="288014at2"/>
<feature type="binding site" evidence="5">
    <location>
        <position position="92"/>
    </location>
    <ligand>
        <name>Zn(2+)</name>
        <dbReference type="ChEBI" id="CHEBI:29105"/>
    </ligand>
</feature>